<feature type="non-terminal residue" evidence="6">
    <location>
        <position position="1"/>
    </location>
</feature>
<name>A0ABP0M7D5_9DINO</name>
<dbReference type="InterPro" id="IPR011990">
    <property type="entry name" value="TPR-like_helical_dom_sf"/>
</dbReference>
<dbReference type="Gene3D" id="1.25.40.10">
    <property type="entry name" value="Tetratricopeptide repeat domain"/>
    <property type="match status" value="1"/>
</dbReference>
<comment type="caution">
    <text evidence="6">The sequence shown here is derived from an EMBL/GenBank/DDBJ whole genome shotgun (WGS) entry which is preliminary data.</text>
</comment>
<dbReference type="InterPro" id="IPR039857">
    <property type="entry name" value="Ift122/121"/>
</dbReference>
<keyword evidence="4" id="KW-0175">Coiled coil</keyword>
<evidence type="ECO:0000256" key="4">
    <source>
        <dbReference type="SAM" id="Coils"/>
    </source>
</evidence>
<organism evidence="6 7">
    <name type="scientific">Durusdinium trenchii</name>
    <dbReference type="NCBI Taxonomy" id="1381693"/>
    <lineage>
        <taxon>Eukaryota</taxon>
        <taxon>Sar</taxon>
        <taxon>Alveolata</taxon>
        <taxon>Dinophyceae</taxon>
        <taxon>Suessiales</taxon>
        <taxon>Symbiodiniaceae</taxon>
        <taxon>Durusdinium</taxon>
    </lineage>
</organism>
<dbReference type="PANTHER" id="PTHR12764:SF4">
    <property type="entry name" value="INTRAFLAGELLAR TRANSPORT PROTEIN 122 HOMOLOG"/>
    <property type="match status" value="1"/>
</dbReference>
<evidence type="ECO:0000259" key="5">
    <source>
        <dbReference type="Pfam" id="PF25144"/>
    </source>
</evidence>
<feature type="repeat" description="TPR" evidence="3">
    <location>
        <begin position="61"/>
        <end position="94"/>
    </location>
</feature>
<dbReference type="Pfam" id="PF25143">
    <property type="entry name" value="Zn_ribbon_IFT122_C"/>
    <property type="match status" value="1"/>
</dbReference>
<dbReference type="EMBL" id="CAXAMM010020180">
    <property type="protein sequence ID" value="CAK9047431.1"/>
    <property type="molecule type" value="Genomic_DNA"/>
</dbReference>
<reference evidence="6 7" key="1">
    <citation type="submission" date="2024-02" db="EMBL/GenBank/DDBJ databases">
        <authorList>
            <person name="Chen Y."/>
            <person name="Shah S."/>
            <person name="Dougan E. K."/>
            <person name="Thang M."/>
            <person name="Chan C."/>
        </authorList>
    </citation>
    <scope>NUCLEOTIDE SEQUENCE [LARGE SCALE GENOMIC DNA]</scope>
</reference>
<dbReference type="PROSITE" id="PS50005">
    <property type="entry name" value="TPR"/>
    <property type="match status" value="1"/>
</dbReference>
<evidence type="ECO:0000256" key="2">
    <source>
        <dbReference type="ARBA" id="ARBA00022737"/>
    </source>
</evidence>
<keyword evidence="1" id="KW-0853">WD repeat</keyword>
<keyword evidence="2" id="KW-0677">Repeat</keyword>
<gene>
    <name evidence="6" type="ORF">SCF082_LOCUS26565</name>
</gene>
<dbReference type="PANTHER" id="PTHR12764">
    <property type="entry name" value="WD REPEAT DOMAIN-RELATED"/>
    <property type="match status" value="1"/>
</dbReference>
<dbReference type="Proteomes" id="UP001642464">
    <property type="component" value="Unassembled WGS sequence"/>
</dbReference>
<protein>
    <submittedName>
        <fullName evidence="6">Intraflagellar transport protein 122 homolog</fullName>
    </submittedName>
</protein>
<evidence type="ECO:0000313" key="7">
    <source>
        <dbReference type="Proteomes" id="UP001642464"/>
    </source>
</evidence>
<keyword evidence="7" id="KW-1185">Reference proteome</keyword>
<dbReference type="Pfam" id="PF25144">
    <property type="entry name" value="Zn_ribbon_IFT122"/>
    <property type="match status" value="1"/>
</dbReference>
<accession>A0ABP0M7D5</accession>
<dbReference type="InterPro" id="IPR056838">
    <property type="entry name" value="Zn_ribbon_IFT122"/>
</dbReference>
<evidence type="ECO:0000256" key="1">
    <source>
        <dbReference type="ARBA" id="ARBA00022574"/>
    </source>
</evidence>
<proteinExistence type="predicted"/>
<sequence>EAVQHFRDARAACDELFVRHGESGGTVENEENEETEVKIAEKMPQLQVMLRRASQEGAWKAKAFFRRGLAKEKLQYLADAIEDFEAAQRLEPADTTVAKQLKQLRSRQRKAELDPAKMFKGILQREREEREKEEAAADLAARKQRREERLKAQAAQAAEAAEDGEPKLHCFRYVLWPESLEPKSISCQWHDPKGIRGINTQVDESSDESKRLAPATWHVALRPPEVDAEPAEQRCSELRKRTILRPAPESHKGTKDKEVVLNADAAGYFWRLALEMVAAPPPEDIGPEEVPPDGTHGECGAATPALRRNEALVSNFWELRWNILASSGFSAQPVSNLLAQVQGGPEAEAAFLEKSRAESSAQAKGHLLKEVGIPGELGEVPLGISRVYILYALAKQSQSLGAFKLARMAYDKLQVLRVPPTWQHQIDLACLSIRSKAYSDQDDLLPVCNWCMTTNPLLRSNLDSCINCGHPFIRTFLGFDILPLVEFQPETDISLEEAQRLIAQEPNRKSQSAGWALHGPTMCTSLDGHRPPIRDTAVPGTVRCAGPSGDDGGTDLFVQKMLDAASYFVPGEPYQPVKIDRETLADLRPEEVYTADFRRFSPLLPVRFFRSMIPEVAIAVCGACGNFFHQETWELEFLQNRCCPYCGSKKEMLMRAG</sequence>
<evidence type="ECO:0000256" key="3">
    <source>
        <dbReference type="PROSITE-ProRule" id="PRU00339"/>
    </source>
</evidence>
<feature type="coiled-coil region" evidence="4">
    <location>
        <begin position="123"/>
        <end position="163"/>
    </location>
</feature>
<dbReference type="InterPro" id="IPR019734">
    <property type="entry name" value="TPR_rpt"/>
</dbReference>
<keyword evidence="3" id="KW-0802">TPR repeat</keyword>
<evidence type="ECO:0000313" key="6">
    <source>
        <dbReference type="EMBL" id="CAK9047431.1"/>
    </source>
</evidence>
<feature type="domain" description="IFT122 zinc ribbon" evidence="5">
    <location>
        <begin position="442"/>
        <end position="485"/>
    </location>
</feature>
<dbReference type="SUPFAM" id="SSF48452">
    <property type="entry name" value="TPR-like"/>
    <property type="match status" value="1"/>
</dbReference>